<keyword evidence="3" id="KW-1185">Reference proteome</keyword>
<organism evidence="2 3">
    <name type="scientific">Rickenella mellea</name>
    <dbReference type="NCBI Taxonomy" id="50990"/>
    <lineage>
        <taxon>Eukaryota</taxon>
        <taxon>Fungi</taxon>
        <taxon>Dikarya</taxon>
        <taxon>Basidiomycota</taxon>
        <taxon>Agaricomycotina</taxon>
        <taxon>Agaricomycetes</taxon>
        <taxon>Hymenochaetales</taxon>
        <taxon>Rickenellaceae</taxon>
        <taxon>Rickenella</taxon>
    </lineage>
</organism>
<sequence length="344" mass="38569">MPTYGQFRVQMSCEGQRMQEYAVDSSADRKVVDTWVASDIGKAFSVHVTNFTSQTALPYDYSIRVYVDGILADSFSIPPVRPPEKPTTVTIRGARIDSRTIKPFLFSAVRLTGTVPVLAAMNDSNVCSTDRDSLPRPPSIYLDSIGSVVVTISRVTVKSIDRCGPPPRKVFLDDSAIPERKKKFVGVTHRVRLGDRLKEEEATHSCFVVPFDPENPGPFLTFEFKYRPYAYLQAQGFAPPPLDFSHVLHNKKGAQPAAVCRHNKRAQTPKQCKTPTSSFRKVLPNEDLAAEEIGKLKANLISMAQTIRNLEDSIHRDVPRMKKERSMKLLNANWNRTLFDLTNG</sequence>
<dbReference type="EMBL" id="ML170260">
    <property type="protein sequence ID" value="TDL15838.1"/>
    <property type="molecule type" value="Genomic_DNA"/>
</dbReference>
<reference evidence="2 3" key="1">
    <citation type="submission" date="2018-06" db="EMBL/GenBank/DDBJ databases">
        <title>A transcriptomic atlas of mushroom development highlights an independent origin of complex multicellularity.</title>
        <authorList>
            <consortium name="DOE Joint Genome Institute"/>
            <person name="Krizsan K."/>
            <person name="Almasi E."/>
            <person name="Merenyi Z."/>
            <person name="Sahu N."/>
            <person name="Viragh M."/>
            <person name="Koszo T."/>
            <person name="Mondo S."/>
            <person name="Kiss B."/>
            <person name="Balint B."/>
            <person name="Kues U."/>
            <person name="Barry K."/>
            <person name="Hegedus J.C."/>
            <person name="Henrissat B."/>
            <person name="Johnson J."/>
            <person name="Lipzen A."/>
            <person name="Ohm R."/>
            <person name="Nagy I."/>
            <person name="Pangilinan J."/>
            <person name="Yan J."/>
            <person name="Xiong Y."/>
            <person name="Grigoriev I.V."/>
            <person name="Hibbett D.S."/>
            <person name="Nagy L.G."/>
        </authorList>
    </citation>
    <scope>NUCLEOTIDE SEQUENCE [LARGE SCALE GENOMIC DNA]</scope>
    <source>
        <strain evidence="2 3">SZMC22713</strain>
    </source>
</reference>
<dbReference type="AlphaFoldDB" id="A0A4Y7PL40"/>
<name>A0A4Y7PL40_9AGAM</name>
<evidence type="ECO:0000313" key="3">
    <source>
        <dbReference type="Proteomes" id="UP000294933"/>
    </source>
</evidence>
<dbReference type="STRING" id="50990.A0A4Y7PL40"/>
<dbReference type="VEuPathDB" id="FungiDB:BD410DRAFT_902355"/>
<dbReference type="PANTHER" id="PTHR36223:SF1">
    <property type="entry name" value="TRANSCRIPTION ELONGATION FACTOR EAF N-TERMINAL DOMAIN-CONTAINING PROTEIN"/>
    <property type="match status" value="1"/>
</dbReference>
<dbReference type="InterPro" id="IPR057678">
    <property type="entry name" value="DUF7918"/>
</dbReference>
<accession>A0A4Y7PL40</accession>
<dbReference type="PANTHER" id="PTHR36223">
    <property type="entry name" value="BETA-LACTAMASE-TYPE TRANSPEPTIDASE FOLD DOMAIN CONTAINING PROTEIN"/>
    <property type="match status" value="1"/>
</dbReference>
<evidence type="ECO:0000313" key="2">
    <source>
        <dbReference type="EMBL" id="TDL15838.1"/>
    </source>
</evidence>
<gene>
    <name evidence="2" type="ORF">BD410DRAFT_902355</name>
</gene>
<dbReference type="Proteomes" id="UP000294933">
    <property type="component" value="Unassembled WGS sequence"/>
</dbReference>
<feature type="domain" description="DUF7918" evidence="1">
    <location>
        <begin position="8"/>
        <end position="239"/>
    </location>
</feature>
<dbReference type="Pfam" id="PF25534">
    <property type="entry name" value="DUF7918"/>
    <property type="match status" value="1"/>
</dbReference>
<protein>
    <recommendedName>
        <fullName evidence="1">DUF7918 domain-containing protein</fullName>
    </recommendedName>
</protein>
<evidence type="ECO:0000259" key="1">
    <source>
        <dbReference type="Pfam" id="PF25534"/>
    </source>
</evidence>
<proteinExistence type="predicted"/>
<dbReference type="OrthoDB" id="3364132at2759"/>